<name>Q8MRZ2_DROME</name>
<dbReference type="OrthoDB" id="7860002at2759"/>
<sequence>MEECNFMELMEEMAVQFTMNKEEHQLFVHDSRMISLTIQQQLIMDGAVFKDHLGQLHRTASFVNKMYLDMPLNFEIFLPIRLPEAVVPTYDENKRSVELTRANCQHPFFFGNAVNVKCLNLLLQSELQRAISKVKTASSVCSGRTYDIKYSVLTFNDVPFVHQVVALERNSNRQRFIRFDFILAVEFDGAEMILPHYYHAPLINRWIAYGRMTVDEDPNPAEWAVLVPKWQDSTPGAALISLNCMVMLYRLMRAQQCYCFALPGSIKLAFVMATEERGLDFQQISIADLTITTMFHQVFGNLYKAVARNTIGEETTKSRRLMAIRKQLLRARGIYAMLADAVLRNSISRNFVNAYFSYMDISPPPECFYQSLVEVQNNDNKLKRKSAKRTRGQQQDSGVEDTGHQRTGHQRRGKQFRARWQRKFMCQRRLGERSSVPKKSNPDQQDGTV</sequence>
<dbReference type="ExpressionAtlas" id="Q8MRZ2">
    <property type="expression patterns" value="baseline and differential"/>
</dbReference>
<dbReference type="AGR" id="FB:FBgn0035861"/>
<organism evidence="2">
    <name type="scientific">Drosophila melanogaster</name>
    <name type="common">Fruit fly</name>
    <dbReference type="NCBI Taxonomy" id="7227"/>
    <lineage>
        <taxon>Eukaryota</taxon>
        <taxon>Metazoa</taxon>
        <taxon>Ecdysozoa</taxon>
        <taxon>Arthropoda</taxon>
        <taxon>Hexapoda</taxon>
        <taxon>Insecta</taxon>
        <taxon>Pterygota</taxon>
        <taxon>Neoptera</taxon>
        <taxon>Endopterygota</taxon>
        <taxon>Diptera</taxon>
        <taxon>Brachycera</taxon>
        <taxon>Muscomorpha</taxon>
        <taxon>Ephydroidea</taxon>
        <taxon>Drosophilidae</taxon>
        <taxon>Drosophila</taxon>
        <taxon>Sophophora</taxon>
    </lineage>
</organism>
<dbReference type="VEuPathDB" id="VectorBase:FBgn0035861"/>
<evidence type="ECO:0000256" key="1">
    <source>
        <dbReference type="SAM" id="MobiDB-lite"/>
    </source>
</evidence>
<evidence type="ECO:0000313" key="2">
    <source>
        <dbReference type="EMBL" id="AAM51050.1"/>
    </source>
</evidence>
<dbReference type="HOGENOM" id="CLU_042203_0_0_1"/>
<reference evidence="2" key="1">
    <citation type="submission" date="2002-06" db="EMBL/GenBank/DDBJ databases">
        <authorList>
            <person name="Stapleton M."/>
            <person name="Brokstein P."/>
            <person name="Hong L."/>
            <person name="Agbayani A."/>
            <person name="Carlson J."/>
            <person name="Champe M."/>
            <person name="Chavez C."/>
            <person name="Dorsett V."/>
            <person name="Dresnek D."/>
            <person name="Farfan D."/>
            <person name="Frise E."/>
            <person name="George R."/>
            <person name="Gonzalez M."/>
            <person name="Guarin H."/>
            <person name="Kronmiller B."/>
            <person name="Li P."/>
            <person name="Liao G."/>
            <person name="Miranda A."/>
            <person name="Mungall C.J."/>
            <person name="Nunoo J."/>
            <person name="Pacleb J."/>
            <person name="Paragas V."/>
            <person name="Park S."/>
            <person name="Patel S."/>
            <person name="Phouanenavong S."/>
            <person name="Wan K."/>
            <person name="Yu C."/>
            <person name="Lewis S.E."/>
            <person name="Rubin G.M."/>
            <person name="Celniker S."/>
        </authorList>
    </citation>
    <scope>NUCLEOTIDE SEQUENCE</scope>
</reference>
<accession>Q8MRZ2</accession>
<dbReference type="FlyBase" id="FBgn0035861">
    <property type="gene designation" value="CG7213"/>
</dbReference>
<dbReference type="AlphaFoldDB" id="Q8MRZ2"/>
<dbReference type="EMBL" id="AY119190">
    <property type="protein sequence ID" value="AAM51050.1"/>
    <property type="molecule type" value="mRNA"/>
</dbReference>
<feature type="region of interest" description="Disordered" evidence="1">
    <location>
        <begin position="381"/>
        <end position="449"/>
    </location>
</feature>
<protein>
    <submittedName>
        <fullName evidence="2">SD11486p</fullName>
    </submittedName>
</protein>
<feature type="compositionally biased region" description="Basic residues" evidence="1">
    <location>
        <begin position="406"/>
        <end position="426"/>
    </location>
</feature>
<gene>
    <name evidence="2 3" type="ORF">CG7213</name>
</gene>
<proteinExistence type="evidence at transcript level"/>
<evidence type="ECO:0000313" key="3">
    <source>
        <dbReference type="FlyBase" id="FBgn0035861"/>
    </source>
</evidence>
<feature type="compositionally biased region" description="Basic residues" evidence="1">
    <location>
        <begin position="382"/>
        <end position="391"/>
    </location>
</feature>